<accession>A0A9P1GLZ9</accession>
<dbReference type="EMBL" id="CAMXCT010006622">
    <property type="protein sequence ID" value="CAI4017174.1"/>
    <property type="molecule type" value="Genomic_DNA"/>
</dbReference>
<gene>
    <name evidence="2" type="ORF">C1SCF055_LOCUS41841</name>
</gene>
<sequence length="581" mass="63592">MPPLRCVSLAYAVNYYAMGYTVQADHAHRIKMGLAPPWREMQRCFIPRTTASADAFGSHPLVWQPSETPQKIGGGVQLALWSVGSAVLEVFLCMCPAAEAKGQPVAHMVGTVLYATCARTPSRLRDFGPELVRCTTLHWGLSLVAPLDRASEPSPGVASLKALGGSTEGEALLGVPDFTACQVTFRWRGSQAEDPELREGVIIRIRFKGRSVEEPVHESPWGHLELFGRRRDAALAAGWRRSTEEGSLAGHAAFAIAGTQRGTNVYWSSPLADLDRPAMTSTMFKVVVGALAVQTSAQEMMLGQPAHVQVSSMSAMGPDGLMHTSVHKVITQTSDDGMQKRIAEVECKDGECSKSVSQFFAPSGFFGGMPSMPRIPERFRMMPLPMPSNLHERMPMVMGCMHKMHDHMHHMIVRIHNSMPQMGRSGHFLAPRVIIVDEPVPPAAAVMQVSPDFKKAPLEDRFDIFVGLALGLPAILLVTLILERIYRCCFGKAPARERPLQELGAPLAPEEQAELGAGPLNYEPRVQVQVAPVIASVEKTPTTPTQAYLFKLYERAAHNNEKKVAQAVLLDVYAKALQRVQ</sequence>
<evidence type="ECO:0000313" key="4">
    <source>
        <dbReference type="Proteomes" id="UP001152797"/>
    </source>
</evidence>
<feature type="transmembrane region" description="Helical" evidence="1">
    <location>
        <begin position="464"/>
        <end position="482"/>
    </location>
</feature>
<protein>
    <submittedName>
        <fullName evidence="2">Uncharacterized protein</fullName>
    </submittedName>
</protein>
<name>A0A9P1GLZ9_9DINO</name>
<evidence type="ECO:0000313" key="2">
    <source>
        <dbReference type="EMBL" id="CAI4017174.1"/>
    </source>
</evidence>
<comment type="caution">
    <text evidence="2">The sequence shown here is derived from an EMBL/GenBank/DDBJ whole genome shotgun (WGS) entry which is preliminary data.</text>
</comment>
<dbReference type="OrthoDB" id="10367995at2759"/>
<keyword evidence="1" id="KW-0812">Transmembrane</keyword>
<keyword evidence="1" id="KW-1133">Transmembrane helix</keyword>
<evidence type="ECO:0000256" key="1">
    <source>
        <dbReference type="SAM" id="Phobius"/>
    </source>
</evidence>
<dbReference type="EMBL" id="CAMXCT020006622">
    <property type="protein sequence ID" value="CAL1170549.1"/>
    <property type="molecule type" value="Genomic_DNA"/>
</dbReference>
<reference evidence="3 4" key="2">
    <citation type="submission" date="2024-05" db="EMBL/GenBank/DDBJ databases">
        <authorList>
            <person name="Chen Y."/>
            <person name="Shah S."/>
            <person name="Dougan E. K."/>
            <person name="Thang M."/>
            <person name="Chan C."/>
        </authorList>
    </citation>
    <scope>NUCLEOTIDE SEQUENCE [LARGE SCALE GENOMIC DNA]</scope>
</reference>
<organism evidence="2">
    <name type="scientific">Cladocopium goreaui</name>
    <dbReference type="NCBI Taxonomy" id="2562237"/>
    <lineage>
        <taxon>Eukaryota</taxon>
        <taxon>Sar</taxon>
        <taxon>Alveolata</taxon>
        <taxon>Dinophyceae</taxon>
        <taxon>Suessiales</taxon>
        <taxon>Symbiodiniaceae</taxon>
        <taxon>Cladocopium</taxon>
    </lineage>
</organism>
<keyword evidence="4" id="KW-1185">Reference proteome</keyword>
<proteinExistence type="predicted"/>
<dbReference type="EMBL" id="CAMXCT030006622">
    <property type="protein sequence ID" value="CAL4804486.1"/>
    <property type="molecule type" value="Genomic_DNA"/>
</dbReference>
<keyword evidence="1" id="KW-0472">Membrane</keyword>
<dbReference type="AlphaFoldDB" id="A0A9P1GLZ9"/>
<reference evidence="2" key="1">
    <citation type="submission" date="2022-10" db="EMBL/GenBank/DDBJ databases">
        <authorList>
            <person name="Chen Y."/>
            <person name="Dougan E. K."/>
            <person name="Chan C."/>
            <person name="Rhodes N."/>
            <person name="Thang M."/>
        </authorList>
    </citation>
    <scope>NUCLEOTIDE SEQUENCE</scope>
</reference>
<evidence type="ECO:0000313" key="3">
    <source>
        <dbReference type="EMBL" id="CAL4804486.1"/>
    </source>
</evidence>
<dbReference type="Proteomes" id="UP001152797">
    <property type="component" value="Unassembled WGS sequence"/>
</dbReference>